<sequence length="742" mass="81979">MKKSIFRNTGLVTLVSLLMACGGNNNDAEVPEVQTPEVVVPETPVPDAPEAAEIINGSFEEDAAGQTTPVGNWVFRPDQESSASSIIEVIESEEGVNAYKGTKAVQVTVNTLGDNPWGIEIAYEDIPVPGGKNYEFSVWAKGEEGTSADFWIQTPAPDYGQLSLVKETLTGEWQKITLTAATAEADSLVRLAIHFSKEENINKSIYIDEFSGFILDDVPAEEIPDVQYSEVTAQSLKALAPNFNIGVAVPAGDFGNSIIDRPEIKTIIEQHFNQLSAENIMKPTYLQPTQGEFFYDDSDELVNYAKDNSLTVHGHVFVWHSQIAPWMQSFQGDKAAWITMMEDHITQIATHFEEEGANDTVVSWDVVNEAFMENGKYRGEKTTSDSADESVWFENIGAEFLPLAYKAARAADPDADLYYNDYNLIWNADKLDAVISMVNDFQNNGVPIDGIGFQSHISLNSPDISTIQAHLQKVVDIRPKIKVKITELDVRMNNEGGIPLTYLTSERADEQKQYYYNIVKTYLETVPEDQRGGITIWGVIDEDSWLQNWPEPTIEWPLLFFNDYTAKPALQGFANALKELIEVVEPTPSSELLTNGDFEAGLDSWQARGSASITLNATQAHTGSNSALVQGRTETWNGIQKDVKGLFTAGETYNVSAWIKLSDDTSTVSPGVKLTLQIEHASTEYLELTPVTTVSAGSWVQLSGTYTHSITTQESVALLYVESNEITADFYVDDVSLTLLEQ</sequence>
<dbReference type="InterPro" id="IPR008979">
    <property type="entry name" value="Galactose-bd-like_sf"/>
</dbReference>
<evidence type="ECO:0000256" key="5">
    <source>
        <dbReference type="ARBA" id="ARBA00022737"/>
    </source>
</evidence>
<evidence type="ECO:0000256" key="2">
    <source>
        <dbReference type="ARBA" id="ARBA00007495"/>
    </source>
</evidence>
<evidence type="ECO:0000313" key="13">
    <source>
        <dbReference type="EMBL" id="NMP01568.1"/>
    </source>
</evidence>
<keyword evidence="9 10" id="KW-0624">Polysaccharide degradation</keyword>
<keyword evidence="8 10" id="KW-0326">Glycosidase</keyword>
<evidence type="ECO:0000259" key="12">
    <source>
        <dbReference type="PROSITE" id="PS51760"/>
    </source>
</evidence>
<dbReference type="Gene3D" id="3.20.20.80">
    <property type="entry name" value="Glycosidases"/>
    <property type="match status" value="1"/>
</dbReference>
<dbReference type="InterPro" id="IPR003305">
    <property type="entry name" value="CenC_carb-bd"/>
</dbReference>
<reference evidence="13 14" key="1">
    <citation type="submission" date="2020-04" db="EMBL/GenBank/DDBJ databases">
        <title>Genome sequencing and assembly of Pseudoalteromonas arctica.</title>
        <authorList>
            <person name="Cook G.M."/>
        </authorList>
    </citation>
    <scope>NUCLEOTIDE SEQUENCE [LARGE SCALE GENOMIC DNA]</scope>
    <source>
        <strain evidence="13 14">NEC-BIFX-2020_001</strain>
    </source>
</reference>
<dbReference type="PROSITE" id="PS51257">
    <property type="entry name" value="PROKAR_LIPOPROTEIN"/>
    <property type="match status" value="1"/>
</dbReference>
<accession>A0AAP6XYJ0</accession>
<dbReference type="InterPro" id="IPR001000">
    <property type="entry name" value="GH10_dom"/>
</dbReference>
<dbReference type="AlphaFoldDB" id="A0AAP6XYJ0"/>
<comment type="caution">
    <text evidence="13">The sequence shown here is derived from an EMBL/GenBank/DDBJ whole genome shotgun (WGS) entry which is preliminary data.</text>
</comment>
<dbReference type="RefSeq" id="WP_169043686.1">
    <property type="nucleotide sequence ID" value="NZ_JABBYB010000001.1"/>
</dbReference>
<keyword evidence="5" id="KW-0677">Repeat</keyword>
<dbReference type="GO" id="GO:0031176">
    <property type="term" value="F:endo-1,4-beta-xylanase activity"/>
    <property type="evidence" value="ECO:0007669"/>
    <property type="project" value="UniProtKB-EC"/>
</dbReference>
<evidence type="ECO:0000256" key="1">
    <source>
        <dbReference type="ARBA" id="ARBA00000681"/>
    </source>
</evidence>
<feature type="signal peptide" evidence="11">
    <location>
        <begin position="1"/>
        <end position="27"/>
    </location>
</feature>
<evidence type="ECO:0000256" key="6">
    <source>
        <dbReference type="ARBA" id="ARBA00022801"/>
    </source>
</evidence>
<gene>
    <name evidence="13" type="ORF">HHE94_02350</name>
</gene>
<dbReference type="InterPro" id="IPR044846">
    <property type="entry name" value="GH10"/>
</dbReference>
<keyword evidence="3" id="KW-0858">Xylan degradation</keyword>
<dbReference type="Proteomes" id="UP000549590">
    <property type="component" value="Unassembled WGS sequence"/>
</dbReference>
<evidence type="ECO:0000313" key="14">
    <source>
        <dbReference type="Proteomes" id="UP000549590"/>
    </source>
</evidence>
<feature type="domain" description="GH10" evidence="12">
    <location>
        <begin position="258"/>
        <end position="576"/>
    </location>
</feature>
<dbReference type="SUPFAM" id="SSF51445">
    <property type="entry name" value="(Trans)glycosidases"/>
    <property type="match status" value="1"/>
</dbReference>
<evidence type="ECO:0000256" key="3">
    <source>
        <dbReference type="ARBA" id="ARBA00022651"/>
    </source>
</evidence>
<feature type="chain" id="PRO_5042867101" description="Beta-xylanase" evidence="11">
    <location>
        <begin position="28"/>
        <end position="742"/>
    </location>
</feature>
<dbReference type="PRINTS" id="PR00134">
    <property type="entry name" value="GLHYDRLASE10"/>
</dbReference>
<comment type="catalytic activity">
    <reaction evidence="1 10">
        <text>Endohydrolysis of (1-&gt;4)-beta-D-xylosidic linkages in xylans.</text>
        <dbReference type="EC" id="3.2.1.8"/>
    </reaction>
</comment>
<comment type="similarity">
    <text evidence="2 10">Belongs to the glycosyl hydrolase 10 (cellulase F) family.</text>
</comment>
<dbReference type="Pfam" id="PF00331">
    <property type="entry name" value="Glyco_hydro_10"/>
    <property type="match status" value="1"/>
</dbReference>
<keyword evidence="7 10" id="KW-0119">Carbohydrate metabolism</keyword>
<dbReference type="Pfam" id="PF02018">
    <property type="entry name" value="CBM_4_9"/>
    <property type="match status" value="2"/>
</dbReference>
<dbReference type="EMBL" id="JABBYB010000001">
    <property type="protein sequence ID" value="NMP01568.1"/>
    <property type="molecule type" value="Genomic_DNA"/>
</dbReference>
<organism evidence="13 14">
    <name type="scientific">Pseudoalteromonas arctica</name>
    <dbReference type="NCBI Taxonomy" id="394751"/>
    <lineage>
        <taxon>Bacteria</taxon>
        <taxon>Pseudomonadati</taxon>
        <taxon>Pseudomonadota</taxon>
        <taxon>Gammaproteobacteria</taxon>
        <taxon>Alteromonadales</taxon>
        <taxon>Pseudoalteromonadaceae</taxon>
        <taxon>Pseudoalteromonas</taxon>
    </lineage>
</organism>
<evidence type="ECO:0000256" key="9">
    <source>
        <dbReference type="ARBA" id="ARBA00023326"/>
    </source>
</evidence>
<evidence type="ECO:0000256" key="11">
    <source>
        <dbReference type="SAM" id="SignalP"/>
    </source>
</evidence>
<evidence type="ECO:0000256" key="10">
    <source>
        <dbReference type="RuleBase" id="RU361174"/>
    </source>
</evidence>
<proteinExistence type="inferred from homology"/>
<evidence type="ECO:0000256" key="7">
    <source>
        <dbReference type="ARBA" id="ARBA00023277"/>
    </source>
</evidence>
<dbReference type="Gene3D" id="2.60.120.260">
    <property type="entry name" value="Galactose-binding domain-like"/>
    <property type="match status" value="2"/>
</dbReference>
<name>A0AAP6XYJ0_9GAMM</name>
<dbReference type="GO" id="GO:0045493">
    <property type="term" value="P:xylan catabolic process"/>
    <property type="evidence" value="ECO:0007669"/>
    <property type="project" value="UniProtKB-KW"/>
</dbReference>
<dbReference type="PANTHER" id="PTHR31490">
    <property type="entry name" value="GLYCOSYL HYDROLASE"/>
    <property type="match status" value="1"/>
</dbReference>
<protein>
    <recommendedName>
        <fullName evidence="10">Beta-xylanase</fullName>
        <ecNumber evidence="10">3.2.1.8</ecNumber>
    </recommendedName>
</protein>
<dbReference type="InterPro" id="IPR017853">
    <property type="entry name" value="GH"/>
</dbReference>
<evidence type="ECO:0000256" key="8">
    <source>
        <dbReference type="ARBA" id="ARBA00023295"/>
    </source>
</evidence>
<dbReference type="EC" id="3.2.1.8" evidence="10"/>
<keyword evidence="6 10" id="KW-0378">Hydrolase</keyword>
<dbReference type="PROSITE" id="PS51760">
    <property type="entry name" value="GH10_2"/>
    <property type="match status" value="1"/>
</dbReference>
<keyword evidence="4 11" id="KW-0732">Signal</keyword>
<dbReference type="PANTHER" id="PTHR31490:SF88">
    <property type="entry name" value="BETA-XYLANASE"/>
    <property type="match status" value="1"/>
</dbReference>
<evidence type="ECO:0000256" key="4">
    <source>
        <dbReference type="ARBA" id="ARBA00022729"/>
    </source>
</evidence>
<dbReference type="SMART" id="SM00633">
    <property type="entry name" value="Glyco_10"/>
    <property type="match status" value="1"/>
</dbReference>
<dbReference type="SUPFAM" id="SSF49785">
    <property type="entry name" value="Galactose-binding domain-like"/>
    <property type="match status" value="2"/>
</dbReference>